<dbReference type="PANTHER" id="PTHR20974">
    <property type="entry name" value="UPF0585 PROTEIN CG18661"/>
    <property type="match status" value="1"/>
</dbReference>
<organism evidence="1 2">
    <name type="scientific">Pelomonas nitida</name>
    <dbReference type="NCBI Taxonomy" id="3299027"/>
    <lineage>
        <taxon>Bacteria</taxon>
        <taxon>Pseudomonadati</taxon>
        <taxon>Pseudomonadota</taxon>
        <taxon>Betaproteobacteria</taxon>
        <taxon>Burkholderiales</taxon>
        <taxon>Sphaerotilaceae</taxon>
        <taxon>Roseateles</taxon>
    </lineage>
</organism>
<dbReference type="RefSeq" id="WP_394487437.1">
    <property type="nucleotide sequence ID" value="NZ_JBIGIA010000004.1"/>
</dbReference>
<sequence length="205" mass="21857">MTTSPHSPATRHSPAAERNGPPILAALQRLLPPTSVLLEIASGTGQHAAFLSEGLPGWQWQPSDVDAGSLPSIAAWCEGLARVRSPLTLDVLDTDWPGVPQKVDAIFCANMIHIAPWACTIGLMRGAARHLAPGGLLITYGPYLVDGEATAPSNLAFDIDLRGRDPRWGLRQLGDVSDAAASEGLQLHARQDLPANNKLLAWSRE</sequence>
<dbReference type="Proteomes" id="UP001606305">
    <property type="component" value="Unassembled WGS sequence"/>
</dbReference>
<comment type="caution">
    <text evidence="1">The sequence shown here is derived from an EMBL/GenBank/DDBJ whole genome shotgun (WGS) entry which is preliminary data.</text>
</comment>
<dbReference type="InterPro" id="IPR010342">
    <property type="entry name" value="DUF938"/>
</dbReference>
<dbReference type="Pfam" id="PF06080">
    <property type="entry name" value="DUF938"/>
    <property type="match status" value="1"/>
</dbReference>
<evidence type="ECO:0000313" key="1">
    <source>
        <dbReference type="EMBL" id="MFG6456540.1"/>
    </source>
</evidence>
<name>A0ABW7G3Q0_9BURK</name>
<evidence type="ECO:0000313" key="2">
    <source>
        <dbReference type="Proteomes" id="UP001606305"/>
    </source>
</evidence>
<dbReference type="SUPFAM" id="SSF53335">
    <property type="entry name" value="S-adenosyl-L-methionine-dependent methyltransferases"/>
    <property type="match status" value="1"/>
</dbReference>
<keyword evidence="2" id="KW-1185">Reference proteome</keyword>
<reference evidence="1 2" key="1">
    <citation type="submission" date="2024-09" db="EMBL/GenBank/DDBJ databases">
        <title>Novel species of the genus Pelomonas and Roseateles isolated from streams.</title>
        <authorList>
            <person name="Lu H."/>
        </authorList>
    </citation>
    <scope>NUCLEOTIDE SEQUENCE [LARGE SCALE GENOMIC DNA]</scope>
    <source>
        <strain evidence="1 2">BYS96W</strain>
    </source>
</reference>
<accession>A0ABW7G3Q0</accession>
<dbReference type="PANTHER" id="PTHR20974:SF0">
    <property type="entry name" value="UPF0585 PROTEIN CG18661"/>
    <property type="match status" value="1"/>
</dbReference>
<gene>
    <name evidence="1" type="ORF">ACG00X_06810</name>
</gene>
<dbReference type="InterPro" id="IPR029063">
    <property type="entry name" value="SAM-dependent_MTases_sf"/>
</dbReference>
<dbReference type="EMBL" id="JBIGIA010000004">
    <property type="protein sequence ID" value="MFG6456540.1"/>
    <property type="molecule type" value="Genomic_DNA"/>
</dbReference>
<proteinExistence type="predicted"/>
<dbReference type="Gene3D" id="3.40.50.150">
    <property type="entry name" value="Vaccinia Virus protein VP39"/>
    <property type="match status" value="1"/>
</dbReference>
<protein>
    <submittedName>
        <fullName evidence="1">DUF938 domain-containing protein</fullName>
    </submittedName>
</protein>